<dbReference type="Pfam" id="PF12833">
    <property type="entry name" value="HTH_18"/>
    <property type="match status" value="1"/>
</dbReference>
<proteinExistence type="predicted"/>
<dbReference type="Pfam" id="PF07883">
    <property type="entry name" value="Cupin_2"/>
    <property type="match status" value="1"/>
</dbReference>
<evidence type="ECO:0000256" key="4">
    <source>
        <dbReference type="ARBA" id="ARBA00023163"/>
    </source>
</evidence>
<dbReference type="InterPro" id="IPR011051">
    <property type="entry name" value="RmlC_Cupin_sf"/>
</dbReference>
<accession>A0AAJ1X2H7</accession>
<keyword evidence="2" id="KW-0805">Transcription regulation</keyword>
<dbReference type="SUPFAM" id="SSF46689">
    <property type="entry name" value="Homeodomain-like"/>
    <property type="match status" value="1"/>
</dbReference>
<dbReference type="PANTHER" id="PTHR11019:SF199">
    <property type="entry name" value="HTH-TYPE TRANSCRIPTIONAL REGULATOR NIMR"/>
    <property type="match status" value="1"/>
</dbReference>
<evidence type="ECO:0000313" key="9">
    <source>
        <dbReference type="Proteomes" id="UP001239215"/>
    </source>
</evidence>
<evidence type="ECO:0000256" key="1">
    <source>
        <dbReference type="ARBA" id="ARBA00022491"/>
    </source>
</evidence>
<dbReference type="SMART" id="SM00342">
    <property type="entry name" value="HTH_ARAC"/>
    <property type="match status" value="1"/>
</dbReference>
<dbReference type="GO" id="GO:0003700">
    <property type="term" value="F:DNA-binding transcription factor activity"/>
    <property type="evidence" value="ECO:0007669"/>
    <property type="project" value="InterPro"/>
</dbReference>
<evidence type="ECO:0000313" key="8">
    <source>
        <dbReference type="EMBL" id="MDQ1106673.1"/>
    </source>
</evidence>
<sequence>MTLSVERHPAYGAAQSREAVVGERTIGRPGTPAITTEWFDVPAGTRYDSHLHATDQLAWMVAGSMRLTVGGTTWELGADHVAWIPAEALHEMTITRTGTLVDVYADPVLRPAGGDRWDRPAVLVVEPMAATLLRHAAEAPRTLERRGLAYRLLLDVLTDAPLRHDVVTLPADPRARRVAVALLDDPADARSLGDWAAALHVSEKTLARAFVAGTGLTFRQWRLRRRLQAAAGLLADGHTVTDVAASVGYASPSAFIASFAEVYGCTPRRYAADARATVVAADVTRGG</sequence>
<dbReference type="RefSeq" id="WP_307204550.1">
    <property type="nucleotide sequence ID" value="NZ_JAUTAN010000001.1"/>
</dbReference>
<dbReference type="Gene3D" id="2.60.120.10">
    <property type="entry name" value="Jelly Rolls"/>
    <property type="match status" value="1"/>
</dbReference>
<dbReference type="InterPro" id="IPR014710">
    <property type="entry name" value="RmlC-like_jellyroll"/>
</dbReference>
<dbReference type="AlphaFoldDB" id="A0AAJ1X2H7"/>
<evidence type="ECO:0000256" key="6">
    <source>
        <dbReference type="ARBA" id="ARBA00079449"/>
    </source>
</evidence>
<keyword evidence="3 8" id="KW-0238">DNA-binding</keyword>
<dbReference type="SUPFAM" id="SSF51182">
    <property type="entry name" value="RmlC-like cupins"/>
    <property type="match status" value="1"/>
</dbReference>
<organism evidence="8 9">
    <name type="scientific">Nocardioides zeae</name>
    <dbReference type="NCBI Taxonomy" id="1457234"/>
    <lineage>
        <taxon>Bacteria</taxon>
        <taxon>Bacillati</taxon>
        <taxon>Actinomycetota</taxon>
        <taxon>Actinomycetes</taxon>
        <taxon>Propionibacteriales</taxon>
        <taxon>Nocardioidaceae</taxon>
        <taxon>Nocardioides</taxon>
    </lineage>
</organism>
<keyword evidence="8" id="KW-0223">Dioxygenase</keyword>
<dbReference type="PANTHER" id="PTHR11019">
    <property type="entry name" value="HTH-TYPE TRANSCRIPTIONAL REGULATOR NIMR"/>
    <property type="match status" value="1"/>
</dbReference>
<dbReference type="EMBL" id="JAUTAN010000001">
    <property type="protein sequence ID" value="MDQ1106673.1"/>
    <property type="molecule type" value="Genomic_DNA"/>
</dbReference>
<dbReference type="InterPro" id="IPR018060">
    <property type="entry name" value="HTH_AraC"/>
</dbReference>
<protein>
    <recommendedName>
        <fullName evidence="5">HTH-type transcriptional regulator RipA</fullName>
    </recommendedName>
    <alternativeName>
        <fullName evidence="6">Repressor of iron proteins A</fullName>
    </alternativeName>
</protein>
<dbReference type="InterPro" id="IPR018062">
    <property type="entry name" value="HTH_AraC-typ_CS"/>
</dbReference>
<dbReference type="InterPro" id="IPR013096">
    <property type="entry name" value="Cupin_2"/>
</dbReference>
<evidence type="ECO:0000256" key="5">
    <source>
        <dbReference type="ARBA" id="ARBA00074140"/>
    </source>
</evidence>
<feature type="domain" description="HTH araC/xylS-type" evidence="7">
    <location>
        <begin position="176"/>
        <end position="273"/>
    </location>
</feature>
<keyword evidence="8" id="KW-0560">Oxidoreductase</keyword>
<dbReference type="PRINTS" id="PR00032">
    <property type="entry name" value="HTHARAC"/>
</dbReference>
<gene>
    <name evidence="8" type="ORF">QE405_003957</name>
</gene>
<reference evidence="8" key="1">
    <citation type="submission" date="2023-07" db="EMBL/GenBank/DDBJ databases">
        <title>Functional and genomic diversity of the sorghum phyllosphere microbiome.</title>
        <authorList>
            <person name="Shade A."/>
        </authorList>
    </citation>
    <scope>NUCLEOTIDE SEQUENCE</scope>
    <source>
        <strain evidence="8">SORGH_AS_1067</strain>
    </source>
</reference>
<dbReference type="Proteomes" id="UP001239215">
    <property type="component" value="Unassembled WGS sequence"/>
</dbReference>
<dbReference type="GO" id="GO:0043565">
    <property type="term" value="F:sequence-specific DNA binding"/>
    <property type="evidence" value="ECO:0007669"/>
    <property type="project" value="InterPro"/>
</dbReference>
<evidence type="ECO:0000259" key="7">
    <source>
        <dbReference type="PROSITE" id="PS01124"/>
    </source>
</evidence>
<dbReference type="PROSITE" id="PS01124">
    <property type="entry name" value="HTH_ARAC_FAMILY_2"/>
    <property type="match status" value="1"/>
</dbReference>
<dbReference type="GO" id="GO:0051213">
    <property type="term" value="F:dioxygenase activity"/>
    <property type="evidence" value="ECO:0007669"/>
    <property type="project" value="UniProtKB-KW"/>
</dbReference>
<dbReference type="FunFam" id="1.10.10.60:FF:000132">
    <property type="entry name" value="AraC family transcriptional regulator"/>
    <property type="match status" value="1"/>
</dbReference>
<keyword evidence="4" id="KW-0804">Transcription</keyword>
<evidence type="ECO:0000256" key="3">
    <source>
        <dbReference type="ARBA" id="ARBA00023125"/>
    </source>
</evidence>
<dbReference type="InterPro" id="IPR020449">
    <property type="entry name" value="Tscrpt_reg_AraC-type_HTH"/>
</dbReference>
<comment type="caution">
    <text evidence="8">The sequence shown here is derived from an EMBL/GenBank/DDBJ whole genome shotgun (WGS) entry which is preliminary data.</text>
</comment>
<dbReference type="PROSITE" id="PS00041">
    <property type="entry name" value="HTH_ARAC_FAMILY_1"/>
    <property type="match status" value="1"/>
</dbReference>
<name>A0AAJ1X2H7_9ACTN</name>
<evidence type="ECO:0000256" key="2">
    <source>
        <dbReference type="ARBA" id="ARBA00023015"/>
    </source>
</evidence>
<dbReference type="Gene3D" id="1.10.10.60">
    <property type="entry name" value="Homeodomain-like"/>
    <property type="match status" value="1"/>
</dbReference>
<keyword evidence="1" id="KW-0678">Repressor</keyword>
<dbReference type="InterPro" id="IPR009057">
    <property type="entry name" value="Homeodomain-like_sf"/>
</dbReference>